<reference evidence="3 4" key="1">
    <citation type="journal article" date="2019" name="Int. J. Syst. Evol. Microbiol.">
        <title>The Global Catalogue of Microorganisms (GCM) 10K type strain sequencing project: providing services to taxonomists for standard genome sequencing and annotation.</title>
        <authorList>
            <consortium name="The Broad Institute Genomics Platform"/>
            <consortium name="The Broad Institute Genome Sequencing Center for Infectious Disease"/>
            <person name="Wu L."/>
            <person name="Ma J."/>
        </authorList>
    </citation>
    <scope>NUCLEOTIDE SEQUENCE [LARGE SCALE GENOMIC DNA]</scope>
    <source>
        <strain evidence="3 4">JCM 9383</strain>
    </source>
</reference>
<organism evidence="3 4">
    <name type="scientific">Saccharopolyspora taberi</name>
    <dbReference type="NCBI Taxonomy" id="60895"/>
    <lineage>
        <taxon>Bacteria</taxon>
        <taxon>Bacillati</taxon>
        <taxon>Actinomycetota</taxon>
        <taxon>Actinomycetes</taxon>
        <taxon>Pseudonocardiales</taxon>
        <taxon>Pseudonocardiaceae</taxon>
        <taxon>Saccharopolyspora</taxon>
    </lineage>
</organism>
<evidence type="ECO:0000313" key="3">
    <source>
        <dbReference type="EMBL" id="GAA2785713.1"/>
    </source>
</evidence>
<comment type="caution">
    <text evidence="3">The sequence shown here is derived from an EMBL/GenBank/DDBJ whole genome shotgun (WGS) entry which is preliminary data.</text>
</comment>
<feature type="compositionally biased region" description="Basic and acidic residues" evidence="2">
    <location>
        <begin position="43"/>
        <end position="55"/>
    </location>
</feature>
<evidence type="ECO:0000313" key="4">
    <source>
        <dbReference type="Proteomes" id="UP001500979"/>
    </source>
</evidence>
<gene>
    <name evidence="3" type="ORF">GCM10010470_19880</name>
</gene>
<accession>A0ABN3VD78</accession>
<name>A0ABN3VD78_9PSEU</name>
<feature type="region of interest" description="Disordered" evidence="2">
    <location>
        <begin position="1"/>
        <end position="55"/>
    </location>
</feature>
<keyword evidence="4" id="KW-1185">Reference proteome</keyword>
<proteinExistence type="predicted"/>
<keyword evidence="1" id="KW-0175">Coiled coil</keyword>
<dbReference type="EMBL" id="BAAAUX010000011">
    <property type="protein sequence ID" value="GAA2785713.1"/>
    <property type="molecule type" value="Genomic_DNA"/>
</dbReference>
<evidence type="ECO:0000256" key="1">
    <source>
        <dbReference type="SAM" id="Coils"/>
    </source>
</evidence>
<evidence type="ECO:0000256" key="2">
    <source>
        <dbReference type="SAM" id="MobiDB-lite"/>
    </source>
</evidence>
<sequence>MSEAEASVPAEPQRFAPAQPVERTAQLEPKHLAEPAEQLQPRHLAEPAKTVERSAAEVRSLHRSVESQDVWLDPAAGKRLREMLDEQLSRVEAWMKRSEDLARQAPLGRNPVGTAMAEKFAGRAGSTDEHSFAGVLQRYREVLEDARGAVDDAMRTYRQVDEQAADSFRKLI</sequence>
<protein>
    <submittedName>
        <fullName evidence="3">Uncharacterized protein</fullName>
    </submittedName>
</protein>
<dbReference type="Proteomes" id="UP001500979">
    <property type="component" value="Unassembled WGS sequence"/>
</dbReference>
<feature type="coiled-coil region" evidence="1">
    <location>
        <begin position="136"/>
        <end position="163"/>
    </location>
</feature>
<dbReference type="RefSeq" id="WP_344679242.1">
    <property type="nucleotide sequence ID" value="NZ_BAAAUX010000011.1"/>
</dbReference>